<feature type="region of interest" description="Disordered" evidence="1">
    <location>
        <begin position="233"/>
        <end position="265"/>
    </location>
</feature>
<feature type="compositionally biased region" description="Polar residues" evidence="1">
    <location>
        <begin position="233"/>
        <end position="242"/>
    </location>
</feature>
<organism evidence="2 3">
    <name type="scientific">Daphnia pulex</name>
    <name type="common">Water flea</name>
    <dbReference type="NCBI Taxonomy" id="6669"/>
    <lineage>
        <taxon>Eukaryota</taxon>
        <taxon>Metazoa</taxon>
        <taxon>Ecdysozoa</taxon>
        <taxon>Arthropoda</taxon>
        <taxon>Crustacea</taxon>
        <taxon>Branchiopoda</taxon>
        <taxon>Diplostraca</taxon>
        <taxon>Cladocera</taxon>
        <taxon>Anomopoda</taxon>
        <taxon>Daphniidae</taxon>
        <taxon>Daphnia</taxon>
    </lineage>
</organism>
<dbReference type="EMBL" id="GL733859">
    <property type="protein sequence ID" value="EFX62064.1"/>
    <property type="molecule type" value="Genomic_DNA"/>
</dbReference>
<dbReference type="OrthoDB" id="6404680at2759"/>
<gene>
    <name evidence="2" type="ORF">DAPPUDRAFT_271085</name>
</gene>
<protein>
    <submittedName>
        <fullName evidence="2">Uncharacterized protein</fullName>
    </submittedName>
</protein>
<proteinExistence type="predicted"/>
<dbReference type="InParanoid" id="E9I1R6"/>
<dbReference type="KEGG" id="dpx:DAPPUDRAFT_271085"/>
<accession>E9I1R6</accession>
<name>E9I1R6_DAPPU</name>
<dbReference type="AlphaFoldDB" id="E9I1R6"/>
<evidence type="ECO:0000313" key="2">
    <source>
        <dbReference type="EMBL" id="EFX62064.1"/>
    </source>
</evidence>
<evidence type="ECO:0000256" key="1">
    <source>
        <dbReference type="SAM" id="MobiDB-lite"/>
    </source>
</evidence>
<evidence type="ECO:0000313" key="3">
    <source>
        <dbReference type="Proteomes" id="UP000000305"/>
    </source>
</evidence>
<feature type="region of interest" description="Disordered" evidence="1">
    <location>
        <begin position="123"/>
        <end position="159"/>
    </location>
</feature>
<keyword evidence="3" id="KW-1185">Reference proteome</keyword>
<sequence length="265" mass="29624">MAENLANSDSLSTPIDHTMEGIEEGNAKRRLNHNHDPRPHHSRLVDTLNSPLESGAPVIVNLVSEPQSFDRLSLLEKKQFINGLINTIGQVKDGTKWTRQGQLYIYPTSNRQKKQLLELKARGRKITRPQQRHPNQTNPSPSLREREPRNPSPPSGSKNLQQQIEKILQSPPITELSERVTALETEVVQIKEQIEPLLTLPASVEKSNQEMKKGFSETQDQLAQLSALIQRSLSVQPSQPGQANRPLPKPISNTTTNTSASTSKK</sequence>
<reference evidence="2 3" key="1">
    <citation type="journal article" date="2011" name="Science">
        <title>The ecoresponsive genome of Daphnia pulex.</title>
        <authorList>
            <person name="Colbourne J.K."/>
            <person name="Pfrender M.E."/>
            <person name="Gilbert D."/>
            <person name="Thomas W.K."/>
            <person name="Tucker A."/>
            <person name="Oakley T.H."/>
            <person name="Tokishita S."/>
            <person name="Aerts A."/>
            <person name="Arnold G.J."/>
            <person name="Basu M.K."/>
            <person name="Bauer D.J."/>
            <person name="Caceres C.E."/>
            <person name="Carmel L."/>
            <person name="Casola C."/>
            <person name="Choi J.H."/>
            <person name="Detter J.C."/>
            <person name="Dong Q."/>
            <person name="Dusheyko S."/>
            <person name="Eads B.D."/>
            <person name="Frohlich T."/>
            <person name="Geiler-Samerotte K.A."/>
            <person name="Gerlach D."/>
            <person name="Hatcher P."/>
            <person name="Jogdeo S."/>
            <person name="Krijgsveld J."/>
            <person name="Kriventseva E.V."/>
            <person name="Kultz D."/>
            <person name="Laforsch C."/>
            <person name="Lindquist E."/>
            <person name="Lopez J."/>
            <person name="Manak J.R."/>
            <person name="Muller J."/>
            <person name="Pangilinan J."/>
            <person name="Patwardhan R.P."/>
            <person name="Pitluck S."/>
            <person name="Pritham E.J."/>
            <person name="Rechtsteiner A."/>
            <person name="Rho M."/>
            <person name="Rogozin I.B."/>
            <person name="Sakarya O."/>
            <person name="Salamov A."/>
            <person name="Schaack S."/>
            <person name="Shapiro H."/>
            <person name="Shiga Y."/>
            <person name="Skalitzky C."/>
            <person name="Smith Z."/>
            <person name="Souvorov A."/>
            <person name="Sung W."/>
            <person name="Tang Z."/>
            <person name="Tsuchiya D."/>
            <person name="Tu H."/>
            <person name="Vos H."/>
            <person name="Wang M."/>
            <person name="Wolf Y.I."/>
            <person name="Yamagata H."/>
            <person name="Yamada T."/>
            <person name="Ye Y."/>
            <person name="Shaw J.R."/>
            <person name="Andrews J."/>
            <person name="Crease T.J."/>
            <person name="Tang H."/>
            <person name="Lucas S.M."/>
            <person name="Robertson H.M."/>
            <person name="Bork P."/>
            <person name="Koonin E.V."/>
            <person name="Zdobnov E.M."/>
            <person name="Grigoriev I.V."/>
            <person name="Lynch M."/>
            <person name="Boore J.L."/>
        </authorList>
    </citation>
    <scope>NUCLEOTIDE SEQUENCE [LARGE SCALE GENOMIC DNA]</scope>
</reference>
<dbReference type="Proteomes" id="UP000000305">
    <property type="component" value="Unassembled WGS sequence"/>
</dbReference>
<feature type="compositionally biased region" description="Low complexity" evidence="1">
    <location>
        <begin position="252"/>
        <end position="265"/>
    </location>
</feature>
<dbReference type="HOGENOM" id="CLU_1050742_0_0_1"/>